<feature type="transmembrane region" description="Helical" evidence="1">
    <location>
        <begin position="115"/>
        <end position="137"/>
    </location>
</feature>
<reference evidence="2 3" key="1">
    <citation type="journal article" date="2016" name="Nat. Commun.">
        <title>Thousands of microbial genomes shed light on interconnected biogeochemical processes in an aquifer system.</title>
        <authorList>
            <person name="Anantharaman K."/>
            <person name="Brown C.T."/>
            <person name="Hug L.A."/>
            <person name="Sharon I."/>
            <person name="Castelle C.J."/>
            <person name="Probst A.J."/>
            <person name="Thomas B.C."/>
            <person name="Singh A."/>
            <person name="Wilkins M.J."/>
            <person name="Karaoz U."/>
            <person name="Brodie E.L."/>
            <person name="Williams K.H."/>
            <person name="Hubbard S.S."/>
            <person name="Banfield J.F."/>
        </authorList>
    </citation>
    <scope>NUCLEOTIDE SEQUENCE [LARGE SCALE GENOMIC DNA]</scope>
</reference>
<accession>A0A1F4XJB8</accession>
<dbReference type="Pfam" id="PF08570">
    <property type="entry name" value="DUF1761"/>
    <property type="match status" value="1"/>
</dbReference>
<gene>
    <name evidence="2" type="ORF">A2V81_01705</name>
</gene>
<feature type="transmembrane region" description="Helical" evidence="1">
    <location>
        <begin position="53"/>
        <end position="75"/>
    </location>
</feature>
<organism evidence="2 3">
    <name type="scientific">Candidatus Abawacabacteria bacterium RBG_16_42_10</name>
    <dbReference type="NCBI Taxonomy" id="1817814"/>
    <lineage>
        <taxon>Bacteria</taxon>
        <taxon>Candidatus Abawacaibacteriota</taxon>
    </lineage>
</organism>
<feature type="transmembrane region" description="Helical" evidence="1">
    <location>
        <begin position="6"/>
        <end position="32"/>
    </location>
</feature>
<evidence type="ECO:0008006" key="4">
    <source>
        <dbReference type="Google" id="ProtNLM"/>
    </source>
</evidence>
<dbReference type="STRING" id="1817814.A2V81_01705"/>
<comment type="caution">
    <text evidence="2">The sequence shown here is derived from an EMBL/GenBank/DDBJ whole genome shotgun (WGS) entry which is preliminary data.</text>
</comment>
<keyword evidence="1" id="KW-0812">Transmembrane</keyword>
<protein>
    <recommendedName>
        <fullName evidence="4">DUF1761 domain-containing protein</fullName>
    </recommendedName>
</protein>
<dbReference type="EMBL" id="MEWR01000018">
    <property type="protein sequence ID" value="OGC81802.1"/>
    <property type="molecule type" value="Genomic_DNA"/>
</dbReference>
<dbReference type="Proteomes" id="UP000177614">
    <property type="component" value="Unassembled WGS sequence"/>
</dbReference>
<proteinExistence type="predicted"/>
<dbReference type="InterPro" id="IPR013879">
    <property type="entry name" value="DUF1761"/>
</dbReference>
<feature type="transmembrane region" description="Helical" evidence="1">
    <location>
        <begin position="87"/>
        <end position="108"/>
    </location>
</feature>
<sequence length="138" mass="15490">MSPVTLNYLAILVAALASMVIGFVWYSPVLFGKPWMKLMGWNEHTMKEKSSKAGPAYIMMLISSLVMAYVLAHLVQFLDAKTWQDALIIAFWTWLGFIVTTGSSAVIWEGKPVKLFMINVFYSLADVAAMAVILTYWV</sequence>
<name>A0A1F4XJB8_9BACT</name>
<evidence type="ECO:0000256" key="1">
    <source>
        <dbReference type="SAM" id="Phobius"/>
    </source>
</evidence>
<dbReference type="AlphaFoldDB" id="A0A1F4XJB8"/>
<keyword evidence="1" id="KW-0472">Membrane</keyword>
<keyword evidence="1" id="KW-1133">Transmembrane helix</keyword>
<evidence type="ECO:0000313" key="3">
    <source>
        <dbReference type="Proteomes" id="UP000177614"/>
    </source>
</evidence>
<evidence type="ECO:0000313" key="2">
    <source>
        <dbReference type="EMBL" id="OGC81802.1"/>
    </source>
</evidence>